<dbReference type="EMBL" id="CP027792">
    <property type="protein sequence ID" value="AVP56558.1"/>
    <property type="molecule type" value="Genomic_DNA"/>
</dbReference>
<reference evidence="4" key="1">
    <citation type="submission" date="2018-03" db="EMBL/GenBank/DDBJ databases">
        <title>Genome sequencing of Melaminivora sp. strain SC2-7.</title>
        <authorList>
            <person name="Kim S.-J."/>
            <person name="Heo J."/>
            <person name="Ahn J.-H."/>
            <person name="Kwon S.-W."/>
        </authorList>
    </citation>
    <scope>NUCLEOTIDE SEQUENCE [LARGE SCALE GENOMIC DNA]</scope>
    <source>
        <strain evidence="4">SC2-7</strain>
    </source>
</reference>
<proteinExistence type="predicted"/>
<dbReference type="OrthoDB" id="5457135at2"/>
<evidence type="ECO:0000256" key="1">
    <source>
        <dbReference type="SAM" id="Phobius"/>
    </source>
</evidence>
<feature type="chain" id="PRO_5015139581" description="MAPEG family protein" evidence="2">
    <location>
        <begin position="20"/>
        <end position="137"/>
    </location>
</feature>
<dbReference type="Proteomes" id="UP000241829">
    <property type="component" value="Chromosome"/>
</dbReference>
<name>A0A2P1NHN3_9BURK</name>
<dbReference type="RefSeq" id="WP_106845119.1">
    <property type="nucleotide sequence ID" value="NZ_CP027792.1"/>
</dbReference>
<keyword evidence="1" id="KW-1133">Transmembrane helix</keyword>
<evidence type="ECO:0000313" key="4">
    <source>
        <dbReference type="Proteomes" id="UP000241829"/>
    </source>
</evidence>
<organism evidence="3 4">
    <name type="scientific">Pulveribacter suum</name>
    <dbReference type="NCBI Taxonomy" id="2116657"/>
    <lineage>
        <taxon>Bacteria</taxon>
        <taxon>Pseudomonadati</taxon>
        <taxon>Pseudomonadota</taxon>
        <taxon>Betaproteobacteria</taxon>
        <taxon>Burkholderiales</taxon>
        <taxon>Comamonadaceae</taxon>
        <taxon>Pulveribacter</taxon>
    </lineage>
</organism>
<feature type="transmembrane region" description="Helical" evidence="1">
    <location>
        <begin position="85"/>
        <end position="103"/>
    </location>
</feature>
<feature type="transmembrane region" description="Helical" evidence="1">
    <location>
        <begin position="52"/>
        <end position="79"/>
    </location>
</feature>
<dbReference type="AlphaFoldDB" id="A0A2P1NHN3"/>
<keyword evidence="1" id="KW-0472">Membrane</keyword>
<sequence length="137" mass="14008">MHAPALALGALFSATAAIAHLACIAIGAPAYRVMGAGERMARAAQAGRLQPALVTLAVAAMLSAWAGYAVSGAGVVGPWPFTRPALVLITVLYLARGLAFALLKPLFPGNSATFWWISSGLCLLIGLVHLYGLLAAP</sequence>
<feature type="signal peptide" evidence="2">
    <location>
        <begin position="1"/>
        <end position="19"/>
    </location>
</feature>
<keyword evidence="1" id="KW-0812">Transmembrane</keyword>
<evidence type="ECO:0000256" key="2">
    <source>
        <dbReference type="SAM" id="SignalP"/>
    </source>
</evidence>
<feature type="transmembrane region" description="Helical" evidence="1">
    <location>
        <begin position="115"/>
        <end position="134"/>
    </location>
</feature>
<dbReference type="KEGG" id="melm:C7H73_01940"/>
<keyword evidence="4" id="KW-1185">Reference proteome</keyword>
<keyword evidence="2" id="KW-0732">Signal</keyword>
<feature type="transmembrane region" description="Helical" evidence="1">
    <location>
        <begin position="6"/>
        <end position="31"/>
    </location>
</feature>
<accession>A0A2P1NHN3</accession>
<protein>
    <recommendedName>
        <fullName evidence="5">MAPEG family protein</fullName>
    </recommendedName>
</protein>
<gene>
    <name evidence="3" type="ORF">C7H73_01940</name>
</gene>
<evidence type="ECO:0000313" key="3">
    <source>
        <dbReference type="EMBL" id="AVP56558.1"/>
    </source>
</evidence>
<evidence type="ECO:0008006" key="5">
    <source>
        <dbReference type="Google" id="ProtNLM"/>
    </source>
</evidence>